<sequence>MKGWTTPLFMQARTAVIIGIYPSAQTEFPERRDIRTDEEAGIGMNQLTRADSRDEVYVEQNSKRQ</sequence>
<evidence type="ECO:0000313" key="2">
    <source>
        <dbReference type="EMBL" id="BFO80676.1"/>
    </source>
</evidence>
<gene>
    <name evidence="2" type="ORF">GTC17262_08670</name>
</gene>
<organism evidence="2">
    <name type="scientific">Prevotella sp. GTC17262</name>
    <dbReference type="NCBI Taxonomy" id="3236797"/>
    <lineage>
        <taxon>Bacteria</taxon>
        <taxon>Pseudomonadati</taxon>
        <taxon>Bacteroidota</taxon>
        <taxon>Bacteroidia</taxon>
        <taxon>Bacteroidales</taxon>
        <taxon>Prevotellaceae</taxon>
        <taxon>Prevotella</taxon>
    </lineage>
</organism>
<proteinExistence type="predicted"/>
<dbReference type="AlphaFoldDB" id="A0AB33JKK1"/>
<evidence type="ECO:0000256" key="1">
    <source>
        <dbReference type="SAM" id="MobiDB-lite"/>
    </source>
</evidence>
<reference evidence="2" key="1">
    <citation type="submission" date="2024-07" db="EMBL/GenBank/DDBJ databases">
        <title>Complete genome sequence of Prevotella sp. YM-2024 GTC17262.</title>
        <authorList>
            <person name="Hayashi M."/>
            <person name="Muto Y."/>
            <person name="Tanaka K."/>
            <person name="Niwa H."/>
        </authorList>
    </citation>
    <scope>NUCLEOTIDE SEQUENCE</scope>
    <source>
        <strain evidence="2">GTC17262</strain>
    </source>
</reference>
<name>A0AB33JKK1_9BACT</name>
<dbReference type="EMBL" id="AP035789">
    <property type="protein sequence ID" value="BFO80676.1"/>
    <property type="molecule type" value="Genomic_DNA"/>
</dbReference>
<protein>
    <submittedName>
        <fullName evidence="2">Uncharacterized protein</fullName>
    </submittedName>
</protein>
<accession>A0AB33JKK1</accession>
<feature type="region of interest" description="Disordered" evidence="1">
    <location>
        <begin position="44"/>
        <end position="65"/>
    </location>
</feature>